<evidence type="ECO:0000313" key="2">
    <source>
        <dbReference type="EMBL" id="KTB38217.1"/>
    </source>
</evidence>
<dbReference type="Proteomes" id="UP000054988">
    <property type="component" value="Unassembled WGS sequence"/>
</dbReference>
<evidence type="ECO:0000313" key="3">
    <source>
        <dbReference type="Proteomes" id="UP000054988"/>
    </source>
</evidence>
<comment type="caution">
    <text evidence="2">The sequence shown here is derived from an EMBL/GenBank/DDBJ whole genome shotgun (WGS) entry which is preliminary data.</text>
</comment>
<dbReference type="EMBL" id="LATX01001774">
    <property type="protein sequence ID" value="KTB38217.1"/>
    <property type="molecule type" value="Genomic_DNA"/>
</dbReference>
<gene>
    <name evidence="2" type="ORF">WG66_9184</name>
</gene>
<reference evidence="2 3" key="1">
    <citation type="submission" date="2015-12" db="EMBL/GenBank/DDBJ databases">
        <title>Draft genome sequence of Moniliophthora roreri, the causal agent of frosty pod rot of cacao.</title>
        <authorList>
            <person name="Aime M.C."/>
            <person name="Diaz-Valderrama J.R."/>
            <person name="Kijpornyongpan T."/>
            <person name="Phillips-Mora W."/>
        </authorList>
    </citation>
    <scope>NUCLEOTIDE SEQUENCE [LARGE SCALE GENOMIC DNA]</scope>
    <source>
        <strain evidence="2 3">MCA 2952</strain>
    </source>
</reference>
<sequence length="358" mass="40647">MTEKMINTIISKSTAFPASSTTVKALFIWASWSPITRNRRERSTHSPGSIFSAVLDMAFHLRLDGCEQRLLGIRELEAAGYTIDSNLAAELLDKARLWAWITNVDAVRGSNFASTFPATHTIPTYLDGCQDARIRIVADLLHVTKTALKIQPHSNRLSDLKGWFRERRKCLRDLVNLQRDLSLFSPLTDFAKRPINQMGVLSRTIQLLVYYDVLYTAWKLYEASPPYKDNPNNPFWCLEIDPSMVDWMKEGLVLAEEILVWAIQIDSDFLVVLPDHLFLYFSFAAVYVIGVKFVGFNALRTAFSCVDCQLLHQVITNLNRAALWSGHPAKSCADFISALLSLWDKKEFLFTEGDSSLQ</sequence>
<organism evidence="2 3">
    <name type="scientific">Moniliophthora roreri</name>
    <name type="common">Frosty pod rot fungus</name>
    <name type="synonym">Monilia roreri</name>
    <dbReference type="NCBI Taxonomy" id="221103"/>
    <lineage>
        <taxon>Eukaryota</taxon>
        <taxon>Fungi</taxon>
        <taxon>Dikarya</taxon>
        <taxon>Basidiomycota</taxon>
        <taxon>Agaricomycotina</taxon>
        <taxon>Agaricomycetes</taxon>
        <taxon>Agaricomycetidae</taxon>
        <taxon>Agaricales</taxon>
        <taxon>Marasmiineae</taxon>
        <taxon>Marasmiaceae</taxon>
        <taxon>Moniliophthora</taxon>
    </lineage>
</organism>
<keyword evidence="1" id="KW-1133">Transmembrane helix</keyword>
<keyword evidence="1" id="KW-0812">Transmembrane</keyword>
<feature type="transmembrane region" description="Helical" evidence="1">
    <location>
        <begin position="277"/>
        <end position="294"/>
    </location>
</feature>
<keyword evidence="1" id="KW-0472">Membrane</keyword>
<dbReference type="AlphaFoldDB" id="A0A0W0FPF7"/>
<accession>A0A0W0FPF7</accession>
<protein>
    <submittedName>
        <fullName evidence="2">Uncharacterized protein</fullName>
    </submittedName>
</protein>
<proteinExistence type="predicted"/>
<evidence type="ECO:0000256" key="1">
    <source>
        <dbReference type="SAM" id="Phobius"/>
    </source>
</evidence>
<name>A0A0W0FPF7_MONRR</name>